<accession>A0A133XP61</accession>
<dbReference type="RefSeq" id="WP_066879288.1">
    <property type="nucleotide sequence ID" value="NZ_LODL01000002.1"/>
</dbReference>
<organism evidence="2 3">
    <name type="scientific">Dechloromonas denitrificans</name>
    <dbReference type="NCBI Taxonomy" id="281362"/>
    <lineage>
        <taxon>Bacteria</taxon>
        <taxon>Pseudomonadati</taxon>
        <taxon>Pseudomonadota</taxon>
        <taxon>Betaproteobacteria</taxon>
        <taxon>Rhodocyclales</taxon>
        <taxon>Azonexaceae</taxon>
        <taxon>Dechloromonas</taxon>
    </lineage>
</organism>
<protein>
    <submittedName>
        <fullName evidence="2">ATPase</fullName>
    </submittedName>
</protein>
<evidence type="ECO:0000313" key="2">
    <source>
        <dbReference type="EMBL" id="KXB32709.1"/>
    </source>
</evidence>
<feature type="compositionally biased region" description="Basic and acidic residues" evidence="1">
    <location>
        <begin position="13"/>
        <end position="27"/>
    </location>
</feature>
<name>A0A133XP61_9RHOO</name>
<dbReference type="NCBIfam" id="NF040826">
    <property type="entry name" value="lxa_BCAM0308"/>
    <property type="match status" value="1"/>
</dbReference>
<dbReference type="EMBL" id="LODL01000002">
    <property type="protein sequence ID" value="KXB32709.1"/>
    <property type="molecule type" value="Genomic_DNA"/>
</dbReference>
<keyword evidence="3" id="KW-1185">Reference proteome</keyword>
<comment type="caution">
    <text evidence="2">The sequence shown here is derived from an EMBL/GenBank/DDBJ whole genome shotgun (WGS) entry which is preliminary data.</text>
</comment>
<feature type="region of interest" description="Disordered" evidence="1">
    <location>
        <begin position="1"/>
        <end position="38"/>
    </location>
</feature>
<dbReference type="STRING" id="281362.AT959_00465"/>
<proteinExistence type="predicted"/>
<evidence type="ECO:0000256" key="1">
    <source>
        <dbReference type="SAM" id="MobiDB-lite"/>
    </source>
</evidence>
<dbReference type="AlphaFoldDB" id="A0A133XP61"/>
<gene>
    <name evidence="2" type="ORF">AT959_00465</name>
</gene>
<dbReference type="InterPro" id="IPR047706">
    <property type="entry name" value="BCAM0308-like"/>
</dbReference>
<dbReference type="Proteomes" id="UP000070186">
    <property type="component" value="Unassembled WGS sequence"/>
</dbReference>
<evidence type="ECO:0000313" key="3">
    <source>
        <dbReference type="Proteomes" id="UP000070186"/>
    </source>
</evidence>
<reference evidence="2 3" key="1">
    <citation type="submission" date="2015-12" db="EMBL/GenBank/DDBJ databases">
        <title>Nitrous oxide reduction kinetics distinguish bacteria harboring typical versus atypical NosZ.</title>
        <authorList>
            <person name="Yoon S."/>
            <person name="Nissen S."/>
            <person name="Park D."/>
            <person name="Sanford R.A."/>
            <person name="Loeffler F.E."/>
        </authorList>
    </citation>
    <scope>NUCLEOTIDE SEQUENCE [LARGE SCALE GENOMIC DNA]</scope>
    <source>
        <strain evidence="2 3">ATCC BAA-841</strain>
    </source>
</reference>
<sequence length="169" mass="19322">MKQQPSDTGFHPIRRDQLHQEREHDSYRQQGKPSEPAACSECGASFHAGRWQWGEKQENAALVLCPACQRIRDDFPAGFVHLGGAFFVEHRQEILSLIQHHTQKERAEHPLARIMAITEDASGEGGIVITTTDLHLARDIGDALHKAYHGELDFHYNEAEKRLRVHWCR</sequence>